<dbReference type="AlphaFoldDB" id="A0A840AP38"/>
<sequence length="123" mass="14092">MRKFDSSVLEYLDKLCNGDPIESIGLGIYNFSISFGRIRSINAMLKVAFFLEGRTYEWEEGPTAIPVWMIIGQVPERFELPTPFVLRMWLASGDYVDFYTDENPYEATTIEIIGDGVTMLDVF</sequence>
<name>A0A840AP38_9HYPH</name>
<accession>A0A840AP38</accession>
<keyword evidence="2" id="KW-1185">Reference proteome</keyword>
<protein>
    <submittedName>
        <fullName evidence="1">Uncharacterized protein</fullName>
    </submittedName>
</protein>
<dbReference type="Proteomes" id="UP000553963">
    <property type="component" value="Unassembled WGS sequence"/>
</dbReference>
<reference evidence="1 2" key="1">
    <citation type="submission" date="2020-08" db="EMBL/GenBank/DDBJ databases">
        <title>Genomic Encyclopedia of Type Strains, Phase IV (KMG-IV): sequencing the most valuable type-strain genomes for metagenomic binning, comparative biology and taxonomic classification.</title>
        <authorList>
            <person name="Goeker M."/>
        </authorList>
    </citation>
    <scope>NUCLEOTIDE SEQUENCE [LARGE SCALE GENOMIC DNA]</scope>
    <source>
        <strain evidence="1 2">DSM 25966</strain>
    </source>
</reference>
<organism evidence="1 2">
    <name type="scientific">Kaistia hirudinis</name>
    <dbReference type="NCBI Taxonomy" id="1293440"/>
    <lineage>
        <taxon>Bacteria</taxon>
        <taxon>Pseudomonadati</taxon>
        <taxon>Pseudomonadota</taxon>
        <taxon>Alphaproteobacteria</taxon>
        <taxon>Hyphomicrobiales</taxon>
        <taxon>Kaistiaceae</taxon>
        <taxon>Kaistia</taxon>
    </lineage>
</organism>
<dbReference type="RefSeq" id="WP_183397862.1">
    <property type="nucleotide sequence ID" value="NZ_JACIDS010000002.1"/>
</dbReference>
<gene>
    <name evidence="1" type="ORF">GGR25_001215</name>
</gene>
<comment type="caution">
    <text evidence="1">The sequence shown here is derived from an EMBL/GenBank/DDBJ whole genome shotgun (WGS) entry which is preliminary data.</text>
</comment>
<dbReference type="EMBL" id="JACIDS010000002">
    <property type="protein sequence ID" value="MBB3930176.1"/>
    <property type="molecule type" value="Genomic_DNA"/>
</dbReference>
<proteinExistence type="predicted"/>
<evidence type="ECO:0000313" key="2">
    <source>
        <dbReference type="Proteomes" id="UP000553963"/>
    </source>
</evidence>
<evidence type="ECO:0000313" key="1">
    <source>
        <dbReference type="EMBL" id="MBB3930176.1"/>
    </source>
</evidence>